<dbReference type="EMBL" id="FWFY01000009">
    <property type="protein sequence ID" value="SLN58294.1"/>
    <property type="molecule type" value="Genomic_DNA"/>
</dbReference>
<dbReference type="Pfam" id="PF23951">
    <property type="entry name" value="DUF7282"/>
    <property type="match status" value="1"/>
</dbReference>
<dbReference type="AlphaFoldDB" id="A0A1X6ZQL5"/>
<protein>
    <recommendedName>
        <fullName evidence="2">DUF7282 domain-containing protein</fullName>
    </recommendedName>
</protein>
<reference evidence="3 6" key="2">
    <citation type="submission" date="2018-03" db="EMBL/GenBank/DDBJ databases">
        <title>Genomic Encyclopedia of Archaeal and Bacterial Type Strains, Phase II (KMG-II): from individual species to whole genera.</title>
        <authorList>
            <person name="Goeker M."/>
        </authorList>
    </citation>
    <scope>NUCLEOTIDE SEQUENCE [LARGE SCALE GENOMIC DNA]</scope>
    <source>
        <strain evidence="3 6">DSM 29956</strain>
    </source>
</reference>
<evidence type="ECO:0000313" key="5">
    <source>
        <dbReference type="Proteomes" id="UP000193495"/>
    </source>
</evidence>
<dbReference type="InterPro" id="IPR055706">
    <property type="entry name" value="Slg1/2_DUF7282"/>
</dbReference>
<dbReference type="Proteomes" id="UP000240624">
    <property type="component" value="Unassembled WGS sequence"/>
</dbReference>
<accession>A0A1X6ZQL5</accession>
<evidence type="ECO:0000313" key="3">
    <source>
        <dbReference type="EMBL" id="PSK84151.1"/>
    </source>
</evidence>
<dbReference type="EMBL" id="PYGB01000009">
    <property type="protein sequence ID" value="PSK84151.1"/>
    <property type="molecule type" value="Genomic_DNA"/>
</dbReference>
<sequence>MCRAVTNPNALQVLGGELILETNMLKTFTTAAALTALMAGGVMAQDDMMIDADENAMEMSMADGQTTVTFPRINARQDGYIVLHAVADGEPVAPESLGHAMVMAGENMGVAVTVPMALAAGTELVAMLHAETNGNGVYDFGPGMTDVDTPVLVNGAPVTAMFTVPEGMAVDTVDAVSTPDIAEPEERAESDDDEDPDYRDTTESTIQPNDTETEGFIEEGEDTEGAGDEDDGQ</sequence>
<proteinExistence type="predicted"/>
<keyword evidence="6" id="KW-1185">Reference proteome</keyword>
<evidence type="ECO:0000313" key="4">
    <source>
        <dbReference type="EMBL" id="SLN58294.1"/>
    </source>
</evidence>
<feature type="domain" description="DUF7282" evidence="2">
    <location>
        <begin position="63"/>
        <end position="163"/>
    </location>
</feature>
<evidence type="ECO:0000259" key="2">
    <source>
        <dbReference type="Pfam" id="PF23951"/>
    </source>
</evidence>
<name>A0A1X6ZQL5_9RHOB</name>
<feature type="region of interest" description="Disordered" evidence="1">
    <location>
        <begin position="176"/>
        <end position="233"/>
    </location>
</feature>
<organism evidence="4 5">
    <name type="scientific">Limimaricola soesokkakensis</name>
    <dbReference type="NCBI Taxonomy" id="1343159"/>
    <lineage>
        <taxon>Bacteria</taxon>
        <taxon>Pseudomonadati</taxon>
        <taxon>Pseudomonadota</taxon>
        <taxon>Alphaproteobacteria</taxon>
        <taxon>Rhodobacterales</taxon>
        <taxon>Paracoccaceae</taxon>
        <taxon>Limimaricola</taxon>
    </lineage>
</organism>
<feature type="compositionally biased region" description="Acidic residues" evidence="1">
    <location>
        <begin position="211"/>
        <end position="233"/>
    </location>
</feature>
<evidence type="ECO:0000313" key="6">
    <source>
        <dbReference type="Proteomes" id="UP000240624"/>
    </source>
</evidence>
<evidence type="ECO:0000256" key="1">
    <source>
        <dbReference type="SAM" id="MobiDB-lite"/>
    </source>
</evidence>
<feature type="compositionally biased region" description="Acidic residues" evidence="1">
    <location>
        <begin position="182"/>
        <end position="197"/>
    </location>
</feature>
<gene>
    <name evidence="3" type="ORF">CLV79_109125</name>
    <name evidence="4" type="ORF">LOS8367_02772</name>
</gene>
<reference evidence="4 5" key="1">
    <citation type="submission" date="2017-03" db="EMBL/GenBank/DDBJ databases">
        <authorList>
            <person name="Afonso C.L."/>
            <person name="Miller P.J."/>
            <person name="Scott M.A."/>
            <person name="Spackman E."/>
            <person name="Goraichik I."/>
            <person name="Dimitrov K.M."/>
            <person name="Suarez D.L."/>
            <person name="Swayne D.E."/>
        </authorList>
    </citation>
    <scope>NUCLEOTIDE SEQUENCE [LARGE SCALE GENOMIC DNA]</scope>
    <source>
        <strain evidence="4 5">CECT 8367</strain>
    </source>
</reference>
<dbReference type="Proteomes" id="UP000193495">
    <property type="component" value="Unassembled WGS sequence"/>
</dbReference>